<dbReference type="Proteomes" id="UP000033774">
    <property type="component" value="Unassembled WGS sequence"/>
</dbReference>
<dbReference type="RefSeq" id="WP_045777530.1">
    <property type="nucleotide sequence ID" value="NZ_LAJY01000898.1"/>
</dbReference>
<evidence type="ECO:0000256" key="2">
    <source>
        <dbReference type="ARBA" id="ARBA00023145"/>
    </source>
</evidence>
<evidence type="ECO:0000256" key="3">
    <source>
        <dbReference type="ARBA" id="ARBA00023239"/>
    </source>
</evidence>
<keyword evidence="1" id="KW-0210">Decarboxylase</keyword>
<dbReference type="PATRIC" id="fig|552518.3.peg.4702"/>
<comment type="caution">
    <text evidence="5">The sequence shown here is derived from an EMBL/GenBank/DDBJ whole genome shotgun (WGS) entry which is preliminary data.</text>
</comment>
<dbReference type="OrthoDB" id="9802030at2"/>
<sequence length="382" mass="43110">MFVEASYRIKNSVVRQLSDLIEENNWTRLFEAALKDVREYNIAELRDVSDLESYFEWLDSLLRWTPRETYVGDEIYKRVSEFYFILNQKSLKSLQNTILPQESSKNSTPLSAWMVAFAHEMGLYMDSEASVNEGSLESFLKSPKFKMNDYMPPPSGYKTFNQLFARHIKPGARPIDNLNDDSVIVSAADSTLVGVWDIDSNSTVHVKSLDWSIDELLKESPYRNRFSGGKFIHSFLNTYDYHRLHTPVSGVVLESRVILGRVYMDVVATPDEEGEASSHRIHRLHVQDGTGYQFAQARGLIVLDSPIGLVAVLPIGMAQVSSVVMTAEVGKTLHKGEEFSYFQFGGSDHIVLFEAACNINLTAQPNVHYNQGQAIGVAYPNS</sequence>
<accession>A0A0F3IIW6</accession>
<keyword evidence="2" id="KW-0865">Zymogen</keyword>
<dbReference type="Pfam" id="PF02666">
    <property type="entry name" value="PS_Dcarbxylase"/>
    <property type="match status" value="1"/>
</dbReference>
<dbReference type="PANTHER" id="PTHR10067:SF13">
    <property type="entry name" value="PHOSPHATIDYLSERINE DECARBOXYLASE"/>
    <property type="match status" value="1"/>
</dbReference>
<reference evidence="5 6" key="1">
    <citation type="submission" date="2015-03" db="EMBL/GenBank/DDBJ databases">
        <title>Draft genome sequence of Elstera litoralis.</title>
        <authorList>
            <person name="Rahalkar M.C."/>
            <person name="Dhakephalkar P.K."/>
            <person name="Pore S.D."/>
            <person name="Arora P."/>
            <person name="Kapse N.G."/>
            <person name="Pandit P.S."/>
        </authorList>
    </citation>
    <scope>NUCLEOTIDE SEQUENCE [LARGE SCALE GENOMIC DNA]</scope>
    <source>
        <strain evidence="5 6">Dia-1</strain>
    </source>
</reference>
<dbReference type="InterPro" id="IPR003817">
    <property type="entry name" value="PS_Dcarbxylase"/>
</dbReference>
<keyword evidence="3" id="KW-0456">Lyase</keyword>
<name>A0A0F3IIW6_9PROT</name>
<evidence type="ECO:0000313" key="6">
    <source>
        <dbReference type="Proteomes" id="UP000033774"/>
    </source>
</evidence>
<protein>
    <submittedName>
        <fullName evidence="5">Phosphatidylserine decarboxylase</fullName>
    </submittedName>
</protein>
<organism evidence="5 6">
    <name type="scientific">Elstera litoralis</name>
    <dbReference type="NCBI Taxonomy" id="552518"/>
    <lineage>
        <taxon>Bacteria</taxon>
        <taxon>Pseudomonadati</taxon>
        <taxon>Pseudomonadota</taxon>
        <taxon>Alphaproteobacteria</taxon>
        <taxon>Rhodospirillales</taxon>
        <taxon>Rhodospirillaceae</taxon>
        <taxon>Elstera</taxon>
    </lineage>
</organism>
<dbReference type="GO" id="GO:0008654">
    <property type="term" value="P:phospholipid biosynthetic process"/>
    <property type="evidence" value="ECO:0007669"/>
    <property type="project" value="InterPro"/>
</dbReference>
<gene>
    <name evidence="5" type="ORF">VZ95_20600</name>
</gene>
<evidence type="ECO:0000256" key="4">
    <source>
        <dbReference type="ARBA" id="ARBA00023317"/>
    </source>
</evidence>
<evidence type="ECO:0000313" key="5">
    <source>
        <dbReference type="EMBL" id="KJV06705.1"/>
    </source>
</evidence>
<dbReference type="EMBL" id="LAJY01000898">
    <property type="protein sequence ID" value="KJV06705.1"/>
    <property type="molecule type" value="Genomic_DNA"/>
</dbReference>
<keyword evidence="4" id="KW-0670">Pyruvate</keyword>
<dbReference type="GO" id="GO:0004609">
    <property type="term" value="F:phosphatidylserine decarboxylase activity"/>
    <property type="evidence" value="ECO:0007669"/>
    <property type="project" value="InterPro"/>
</dbReference>
<keyword evidence="6" id="KW-1185">Reference proteome</keyword>
<proteinExistence type="predicted"/>
<evidence type="ECO:0000256" key="1">
    <source>
        <dbReference type="ARBA" id="ARBA00022793"/>
    </source>
</evidence>
<dbReference type="AlphaFoldDB" id="A0A0F3IIW6"/>
<dbReference type="PANTHER" id="PTHR10067">
    <property type="entry name" value="PHOSPHATIDYLSERINE DECARBOXYLASE"/>
    <property type="match status" value="1"/>
</dbReference>